<dbReference type="GO" id="GO:0005094">
    <property type="term" value="F:Rho GDP-dissociation inhibitor activity"/>
    <property type="evidence" value="ECO:0007669"/>
    <property type="project" value="InterPro"/>
</dbReference>
<organism evidence="8">
    <name type="scientific">Sycon ciliatum</name>
    <dbReference type="NCBI Taxonomy" id="27933"/>
    <lineage>
        <taxon>Eukaryota</taxon>
        <taxon>Metazoa</taxon>
        <taxon>Porifera</taxon>
        <taxon>Calcarea</taxon>
        <taxon>Calcaronea</taxon>
        <taxon>Leucosolenida</taxon>
        <taxon>Sycettidae</taxon>
        <taxon>Sycon</taxon>
    </lineage>
</organism>
<dbReference type="GO" id="GO:0016020">
    <property type="term" value="C:membrane"/>
    <property type="evidence" value="ECO:0007669"/>
    <property type="project" value="TreeGrafter"/>
</dbReference>
<dbReference type="PANTHER" id="PTHR10980:SF3">
    <property type="entry name" value="LD16419P"/>
    <property type="match status" value="1"/>
</dbReference>
<dbReference type="AlphaFoldDB" id="M1XMR8"/>
<evidence type="ECO:0000256" key="2">
    <source>
        <dbReference type="ARBA" id="ARBA00009758"/>
    </source>
</evidence>
<keyword evidence="3" id="KW-0963">Cytoplasm</keyword>
<dbReference type="PANTHER" id="PTHR10980">
    <property type="entry name" value="RHO GDP-DISSOCIATION INHIBITOR"/>
    <property type="match status" value="1"/>
</dbReference>
<dbReference type="SUPFAM" id="SSF81296">
    <property type="entry name" value="E set domains"/>
    <property type="match status" value="1"/>
</dbReference>
<name>M1XMR8_9METZ</name>
<dbReference type="GO" id="GO:0007266">
    <property type="term" value="P:Rho protein signal transduction"/>
    <property type="evidence" value="ECO:0007669"/>
    <property type="project" value="InterPro"/>
</dbReference>
<dbReference type="PRINTS" id="PR00492">
    <property type="entry name" value="RHOGDI"/>
</dbReference>
<dbReference type="InterPro" id="IPR024792">
    <property type="entry name" value="RhoGDI_dom_sf"/>
</dbReference>
<evidence type="ECO:0000256" key="3">
    <source>
        <dbReference type="ARBA" id="ARBA00022490"/>
    </source>
</evidence>
<dbReference type="InterPro" id="IPR000406">
    <property type="entry name" value="Rho_GDI"/>
</dbReference>
<dbReference type="InterPro" id="IPR014756">
    <property type="entry name" value="Ig_E-set"/>
</dbReference>
<dbReference type="FunFam" id="2.70.50.30:FF:000001">
    <property type="entry name" value="Rho GDP-dissociation inhibitor 1"/>
    <property type="match status" value="1"/>
</dbReference>
<dbReference type="Gene3D" id="2.70.50.30">
    <property type="entry name" value="Coagulation Factor XIII, subunit A, domain 1"/>
    <property type="match status" value="1"/>
</dbReference>
<reference evidence="8" key="1">
    <citation type="journal article" date="2013" name="Mol. Phylogenet. Evol.">
        <title>Distribution and evolutionary dynamics of Stowaway Miniature Inverted repeat Transposable Elements (MITEs) in grasses.</title>
        <authorList>
            <person name="Minaya M."/>
            <person name="Pimentel M."/>
            <person name="Mason-Gamer R."/>
            <person name="Catalan P."/>
        </authorList>
    </citation>
    <scope>NUCLEOTIDE SEQUENCE</scope>
</reference>
<comment type="similarity">
    <text evidence="2">Belongs to the Rho GDI family.</text>
</comment>
<evidence type="ECO:0000256" key="7">
    <source>
        <dbReference type="SAM" id="MobiDB-lite"/>
    </source>
</evidence>
<evidence type="ECO:0000256" key="1">
    <source>
        <dbReference type="ARBA" id="ARBA00004496"/>
    </source>
</evidence>
<evidence type="ECO:0000313" key="8">
    <source>
        <dbReference type="EMBL" id="CCQ18639.1"/>
    </source>
</evidence>
<protein>
    <recommendedName>
        <fullName evidence="5">Rho GDP-dissociation inhibitor 3</fullName>
    </recommendedName>
    <alternativeName>
        <fullName evidence="6">Rho-GDI gamma</fullName>
    </alternativeName>
</protein>
<evidence type="ECO:0000256" key="4">
    <source>
        <dbReference type="ARBA" id="ARBA00053735"/>
    </source>
</evidence>
<dbReference type="GO" id="GO:0005829">
    <property type="term" value="C:cytosol"/>
    <property type="evidence" value="ECO:0007669"/>
    <property type="project" value="TreeGrafter"/>
</dbReference>
<comment type="subcellular location">
    <subcellularLocation>
        <location evidence="1">Cytoplasm</location>
    </subcellularLocation>
</comment>
<evidence type="ECO:0000256" key="5">
    <source>
        <dbReference type="ARBA" id="ARBA00073845"/>
    </source>
</evidence>
<proteinExistence type="evidence at transcript level"/>
<gene>
    <name evidence="8" type="primary">rhoGDI</name>
</gene>
<comment type="function">
    <text evidence="4">Inhibits GDP/GTP exchange reaction of RhoB. Interacts specifically with the GDP- and GTP-bound forms of post-translationally processed Rhob and Rhog proteins, both of which show a growth-regulated expression in mammalian cells. Stimulates the release of the GDP-bound but not the GTP-bound RhoB protein. Also inhibits the GDP/GTP exchange of RhoB but shows less ability to inhibit the dissociation of prebound GTP.</text>
</comment>
<dbReference type="EMBL" id="HF570322">
    <property type="protein sequence ID" value="CCQ18639.1"/>
    <property type="molecule type" value="mRNA"/>
</dbReference>
<evidence type="ECO:0000256" key="6">
    <source>
        <dbReference type="ARBA" id="ARBA00080671"/>
    </source>
</evidence>
<accession>M1XMR8</accession>
<sequence>MADEPTKVAGGEEEEETPGYKPPAQKTLDEIQNLDSNDESLKKYKDALLQGSKDLLDEGGKNVIVKSIALIVPDRSDVVLDLAGDVTTLKEKPFVIKEGSSFSLKITFRVQREIVAGLKYLNTYYRKGVRVDKASFMLGSYGPKNETQSYTTPVDEAPSGMLARGKYVIKSKFHDDDKNVYLDWEWAMEIKKDW</sequence>
<dbReference type="Pfam" id="PF02115">
    <property type="entry name" value="Rho_GDI"/>
    <property type="match status" value="1"/>
</dbReference>
<feature type="region of interest" description="Disordered" evidence="7">
    <location>
        <begin position="1"/>
        <end position="27"/>
    </location>
</feature>